<proteinExistence type="predicted"/>
<sequence>MSKLSLEERETIILFNEKDKEAEIFTYNKPLIRKLKKYAEANPEGVKFKKDNGDGGLTFIVLKNWLSVRPPRKLSTKQKEILVNRLKGQF</sequence>
<protein>
    <submittedName>
        <fullName evidence="1">Uncharacterized protein</fullName>
    </submittedName>
</protein>
<organism evidence="1 2">
    <name type="scientific">Caloramator fervidus</name>
    <dbReference type="NCBI Taxonomy" id="29344"/>
    <lineage>
        <taxon>Bacteria</taxon>
        <taxon>Bacillati</taxon>
        <taxon>Bacillota</taxon>
        <taxon>Clostridia</taxon>
        <taxon>Eubacteriales</taxon>
        <taxon>Clostridiaceae</taxon>
        <taxon>Caloramator</taxon>
    </lineage>
</organism>
<reference evidence="2" key="1">
    <citation type="submission" date="2016-10" db="EMBL/GenBank/DDBJ databases">
        <authorList>
            <person name="Varghese N."/>
            <person name="Submissions S."/>
        </authorList>
    </citation>
    <scope>NUCLEOTIDE SEQUENCE [LARGE SCALE GENOMIC DNA]</scope>
    <source>
        <strain evidence="2">DSM 5463</strain>
    </source>
</reference>
<evidence type="ECO:0000313" key="2">
    <source>
        <dbReference type="Proteomes" id="UP000242850"/>
    </source>
</evidence>
<name>A0A1H5XEX8_9CLOT</name>
<dbReference type="OrthoDB" id="9800084at2"/>
<dbReference type="RefSeq" id="WP_103896644.1">
    <property type="nucleotide sequence ID" value="NZ_FNUK01000029.1"/>
</dbReference>
<gene>
    <name evidence="1" type="ORF">SAMN05660865_01733</name>
</gene>
<dbReference type="EMBL" id="FNUK01000029">
    <property type="protein sequence ID" value="SEG09980.1"/>
    <property type="molecule type" value="Genomic_DNA"/>
</dbReference>
<keyword evidence="2" id="KW-1185">Reference proteome</keyword>
<evidence type="ECO:0000313" key="1">
    <source>
        <dbReference type="EMBL" id="SEG09980.1"/>
    </source>
</evidence>
<accession>A0A1H5XEX8</accession>
<dbReference type="AlphaFoldDB" id="A0A1H5XEX8"/>
<dbReference type="Proteomes" id="UP000242850">
    <property type="component" value="Unassembled WGS sequence"/>
</dbReference>